<protein>
    <recommendedName>
        <fullName evidence="2">Nucleoid-associated protein SNE_A05690</fullName>
    </recommendedName>
</protein>
<dbReference type="Pfam" id="PF02575">
    <property type="entry name" value="YbaB_DNA_bd"/>
    <property type="match status" value="1"/>
</dbReference>
<proteinExistence type="inferred from homology"/>
<dbReference type="GO" id="GO:0005829">
    <property type="term" value="C:cytosol"/>
    <property type="evidence" value="ECO:0007669"/>
    <property type="project" value="TreeGrafter"/>
</dbReference>
<evidence type="ECO:0000256" key="2">
    <source>
        <dbReference type="HAMAP-Rule" id="MF_00274"/>
    </source>
</evidence>
<feature type="region of interest" description="Disordered" evidence="3">
    <location>
        <begin position="1"/>
        <end position="27"/>
    </location>
</feature>
<keyword evidence="2" id="KW-0963">Cytoplasm</keyword>
<evidence type="ECO:0000256" key="3">
    <source>
        <dbReference type="SAM" id="MobiDB-lite"/>
    </source>
</evidence>
<dbReference type="Proteomes" id="UP000000496">
    <property type="component" value="Chromosome gsn.131"/>
</dbReference>
<organism evidence="4 5">
    <name type="scientific">Simkania negevensis (strain ATCC VR-1471 / DSM 27360 / Z)</name>
    <dbReference type="NCBI Taxonomy" id="331113"/>
    <lineage>
        <taxon>Bacteria</taxon>
        <taxon>Pseudomonadati</taxon>
        <taxon>Chlamydiota</taxon>
        <taxon>Chlamydiia</taxon>
        <taxon>Parachlamydiales</taxon>
        <taxon>Simkaniaceae</taxon>
        <taxon>Simkania</taxon>
    </lineage>
</organism>
<dbReference type="PIRSF" id="PIRSF004555">
    <property type="entry name" value="UCP004555"/>
    <property type="match status" value="1"/>
</dbReference>
<evidence type="ECO:0000256" key="1">
    <source>
        <dbReference type="ARBA" id="ARBA00023125"/>
    </source>
</evidence>
<comment type="function">
    <text evidence="2">Binds to DNA and alters its conformation. May be involved in regulation of gene expression, nucleoid organization and DNA protection.</text>
</comment>
<dbReference type="Gene3D" id="3.30.1310.10">
    <property type="entry name" value="Nucleoid-associated protein YbaB-like domain"/>
    <property type="match status" value="1"/>
</dbReference>
<dbReference type="InterPro" id="IPR036894">
    <property type="entry name" value="YbaB-like_sf"/>
</dbReference>
<evidence type="ECO:0000313" key="4">
    <source>
        <dbReference type="EMBL" id="CCB88446.1"/>
    </source>
</evidence>
<sequence>MKKQARQFQEQMSKMQEEMEKMEVTGSAGNGLVEVTLTGDNKLKKLKIKPECVDPDDIEGLEDLITAAFNEASGKLQENSPGSSLLDSFPLGNLPFG</sequence>
<accession>F8L6U7</accession>
<dbReference type="GO" id="GO:0043590">
    <property type="term" value="C:bacterial nucleoid"/>
    <property type="evidence" value="ECO:0007669"/>
    <property type="project" value="UniProtKB-UniRule"/>
</dbReference>
<dbReference type="GO" id="GO:0003677">
    <property type="term" value="F:DNA binding"/>
    <property type="evidence" value="ECO:0007669"/>
    <property type="project" value="UniProtKB-UniRule"/>
</dbReference>
<name>F8L6U7_SIMNZ</name>
<reference key="1">
    <citation type="journal article" date="2011" name="Mol. Biol. Evol.">
        <title>Unity in variety -- the pan-genome of the Chlamydiae.</title>
        <authorList>
            <person name="Collingro A."/>
            <person name="Tischler P."/>
            <person name="Weinmaier T."/>
            <person name="Penz T."/>
            <person name="Heinz E."/>
            <person name="Brunham R.C."/>
            <person name="Read T.D."/>
            <person name="Bavoil P.M."/>
            <person name="Sachse K."/>
            <person name="Kahane S."/>
            <person name="Friedman M.G."/>
            <person name="Rattei T."/>
            <person name="Myers G.S.A."/>
            <person name="Horn M."/>
        </authorList>
    </citation>
    <scope>NUCLEOTIDE SEQUENCE</scope>
    <source>
        <strain>Z</strain>
    </source>
</reference>
<dbReference type="HAMAP" id="MF_00274">
    <property type="entry name" value="DNA_YbaB_EbfC"/>
    <property type="match status" value="1"/>
</dbReference>
<keyword evidence="5" id="KW-1185">Reference proteome</keyword>
<dbReference type="PANTHER" id="PTHR33449:SF1">
    <property type="entry name" value="NUCLEOID-ASSOCIATED PROTEIN YBAB"/>
    <property type="match status" value="1"/>
</dbReference>
<evidence type="ECO:0000313" key="5">
    <source>
        <dbReference type="Proteomes" id="UP000000496"/>
    </source>
</evidence>
<comment type="similarity">
    <text evidence="2">Belongs to the YbaB/EbfC family.</text>
</comment>
<feature type="region of interest" description="Disordered" evidence="3">
    <location>
        <begin position="75"/>
        <end position="97"/>
    </location>
</feature>
<dbReference type="STRING" id="331113.SNE_A05690"/>
<dbReference type="SUPFAM" id="SSF82607">
    <property type="entry name" value="YbaB-like"/>
    <property type="match status" value="1"/>
</dbReference>
<dbReference type="EMBL" id="FR872582">
    <property type="protein sequence ID" value="CCB88446.1"/>
    <property type="molecule type" value="Genomic_DNA"/>
</dbReference>
<feature type="compositionally biased region" description="Polar residues" evidence="3">
    <location>
        <begin position="76"/>
        <end position="86"/>
    </location>
</feature>
<comment type="subcellular location">
    <subcellularLocation>
        <location evidence="2">Cytoplasm</location>
        <location evidence="2">Nucleoid</location>
    </subcellularLocation>
</comment>
<keyword evidence="1 2" id="KW-0238">DNA-binding</keyword>
<dbReference type="NCBIfam" id="TIGR00103">
    <property type="entry name" value="DNA_YbaB_EbfC"/>
    <property type="match status" value="1"/>
</dbReference>
<comment type="subunit">
    <text evidence="2">Homodimer.</text>
</comment>
<dbReference type="KEGG" id="sng:SNE_A05690"/>
<dbReference type="eggNOG" id="COG0718">
    <property type="taxonomic scope" value="Bacteria"/>
</dbReference>
<dbReference type="PANTHER" id="PTHR33449">
    <property type="entry name" value="NUCLEOID-ASSOCIATED PROTEIN YBAB"/>
    <property type="match status" value="1"/>
</dbReference>
<dbReference type="HOGENOM" id="CLU_140930_4_1_0"/>
<dbReference type="AlphaFoldDB" id="F8L6U7"/>
<gene>
    <name evidence="4" type="ordered locus">SNE_A05690</name>
</gene>
<reference evidence="4 5" key="2">
    <citation type="journal article" date="2011" name="Mol. Biol. Evol.">
        <title>Unity in variety--the pan-genome of the Chlamydiae.</title>
        <authorList>
            <person name="Collingro A."/>
            <person name="Tischler P."/>
            <person name="Weinmaier T."/>
            <person name="Penz T."/>
            <person name="Heinz E."/>
            <person name="Brunham R.C."/>
            <person name="Read T.D."/>
            <person name="Bavoil P.M."/>
            <person name="Sachse K."/>
            <person name="Kahane S."/>
            <person name="Friedman M.G."/>
            <person name="Rattei T."/>
            <person name="Myers G.S."/>
            <person name="Horn M."/>
        </authorList>
    </citation>
    <scope>NUCLEOTIDE SEQUENCE [LARGE SCALE GENOMIC DNA]</scope>
    <source>
        <strain evidence="5">ATCC VR-1471 / Z</strain>
    </source>
</reference>
<dbReference type="InterPro" id="IPR004401">
    <property type="entry name" value="YbaB/EbfC"/>
</dbReference>